<protein>
    <submittedName>
        <fullName evidence="3">Uncharacterized protein</fullName>
    </submittedName>
</protein>
<evidence type="ECO:0000313" key="3">
    <source>
        <dbReference type="EMBL" id="PRP80438.1"/>
    </source>
</evidence>
<comment type="caution">
    <text evidence="3">The sequence shown here is derived from an EMBL/GenBank/DDBJ whole genome shotgun (WGS) entry which is preliminary data.</text>
</comment>
<gene>
    <name evidence="3" type="ORF">PROFUN_11893</name>
</gene>
<dbReference type="InParanoid" id="A0A2P6N8Z4"/>
<feature type="region of interest" description="Disordered" evidence="1">
    <location>
        <begin position="281"/>
        <end position="448"/>
    </location>
</feature>
<feature type="transmembrane region" description="Helical" evidence="2">
    <location>
        <begin position="469"/>
        <end position="489"/>
    </location>
</feature>
<evidence type="ECO:0000256" key="2">
    <source>
        <dbReference type="SAM" id="Phobius"/>
    </source>
</evidence>
<organism evidence="3 4">
    <name type="scientific">Planoprotostelium fungivorum</name>
    <dbReference type="NCBI Taxonomy" id="1890364"/>
    <lineage>
        <taxon>Eukaryota</taxon>
        <taxon>Amoebozoa</taxon>
        <taxon>Evosea</taxon>
        <taxon>Variosea</taxon>
        <taxon>Cavosteliida</taxon>
        <taxon>Cavosteliaceae</taxon>
        <taxon>Planoprotostelium</taxon>
    </lineage>
</organism>
<dbReference type="Proteomes" id="UP000241769">
    <property type="component" value="Unassembled WGS sequence"/>
</dbReference>
<dbReference type="EMBL" id="MDYQ01000149">
    <property type="protein sequence ID" value="PRP80438.1"/>
    <property type="molecule type" value="Genomic_DNA"/>
</dbReference>
<evidence type="ECO:0000256" key="1">
    <source>
        <dbReference type="SAM" id="MobiDB-lite"/>
    </source>
</evidence>
<keyword evidence="2" id="KW-0812">Transmembrane</keyword>
<dbReference type="AlphaFoldDB" id="A0A2P6N8Z4"/>
<reference evidence="3 4" key="1">
    <citation type="journal article" date="2018" name="Genome Biol. Evol.">
        <title>Multiple Roots of Fruiting Body Formation in Amoebozoa.</title>
        <authorList>
            <person name="Hillmann F."/>
            <person name="Forbes G."/>
            <person name="Novohradska S."/>
            <person name="Ferling I."/>
            <person name="Riege K."/>
            <person name="Groth M."/>
            <person name="Westermann M."/>
            <person name="Marz M."/>
            <person name="Spaller T."/>
            <person name="Winckler T."/>
            <person name="Schaap P."/>
            <person name="Glockner G."/>
        </authorList>
    </citation>
    <scope>NUCLEOTIDE SEQUENCE [LARGE SCALE GENOMIC DNA]</scope>
    <source>
        <strain evidence="3 4">Jena</strain>
    </source>
</reference>
<name>A0A2P6N8Z4_9EUKA</name>
<keyword evidence="2" id="KW-0472">Membrane</keyword>
<keyword evidence="2" id="KW-1133">Transmembrane helix</keyword>
<feature type="compositionally biased region" description="Low complexity" evidence="1">
    <location>
        <begin position="288"/>
        <end position="435"/>
    </location>
</feature>
<feature type="compositionally biased region" description="Polar residues" evidence="1">
    <location>
        <begin position="436"/>
        <end position="448"/>
    </location>
</feature>
<proteinExistence type="predicted"/>
<accession>A0A2P6N8Z4</accession>
<keyword evidence="4" id="KW-1185">Reference proteome</keyword>
<sequence>MSWVLSGLGDVTHLKPLSPHRLEDQGPSCIISPSSEGTEMRPCIALPFVFLVALLGVCAQVNGTDPSPPVLQANNQTLLVRFTYNKNTTDYTVERKDVNETSYVELFLSVAGATNATYEALGAISTMDLVIARMSLTFFDGNFTAEQSVETLKSAIQEQRKGSPRFNDTAHRLGLYELTVDWYWMSNETEPVPLTVTFNYKGSVQSSEVPQLVSGAIHTNKEAIALVDLKPSGKRETGGSITITISDGDLRPSAAEEALQHATAQDFKDSAARQSLTSQITDVSFDAPTTGTPSPSTETTSTTSTETTSSSSSTETPTTSNPLNETTSSTFSTSSNETTSSTFSTSSNETTSSTFSTSSNETTSSTFSTSSNETTSSTFSTSSNETTSSTFSTPSNVTTSSTFSNETSSTSSTAQESTTSTTESTSGETQTSSSEPQPTDSQSEPKSLSSGDITLIILGEPSYDHLTQLISAASLLGVAIIAAGIILFVRHRRERSEWGSAHNMDNPYHSEF</sequence>
<evidence type="ECO:0000313" key="4">
    <source>
        <dbReference type="Proteomes" id="UP000241769"/>
    </source>
</evidence>